<keyword evidence="2" id="KW-0812">Transmembrane</keyword>
<dbReference type="Proteomes" id="UP000515947">
    <property type="component" value="Chromosome"/>
</dbReference>
<dbReference type="RefSeq" id="WP_187579205.1">
    <property type="nucleotide sequence ID" value="NZ_CP060713.1"/>
</dbReference>
<sequence>MRSRRSADEQVAEVARRRLELLSAELAAIRPAPVDPPSRSGSDGSGELPAGGSTAARTSRYDPAAGTAADATTDTPTGGTERSPGRHARRPVPHATAAGAWLLDRLPATMQGRAGLGVGHVALLSLLVAVALGVSAWWAVRSADPGELVVARPASSGPSALVGTVAQATADASQASAPGPGPAAGASAGAAPAALVVDVAGRVRHPGIVRLPPGSRVVDALEAAGGARRGVRLQTLNLARPLVDGEQVLVGVAVVPGVAASAVSDPAGSTGGAASPLVNLNTADQALLETLPGVGPVTAQAILQWRAEHGAFASVDELLDVSGIGEATLAELAPFVTL</sequence>
<dbReference type="GO" id="GO:0015627">
    <property type="term" value="C:type II protein secretion system complex"/>
    <property type="evidence" value="ECO:0007669"/>
    <property type="project" value="TreeGrafter"/>
</dbReference>
<feature type="domain" description="Helix-hairpin-helix DNA-binding motif class 1" evidence="3">
    <location>
        <begin position="316"/>
        <end position="335"/>
    </location>
</feature>
<keyword evidence="5" id="KW-1185">Reference proteome</keyword>
<reference evidence="4 5" key="1">
    <citation type="submission" date="2020-08" db="EMBL/GenBank/DDBJ databases">
        <title>Genome sequence of Nocardioides mesophilus KACC 16243T.</title>
        <authorList>
            <person name="Hyun D.-W."/>
            <person name="Bae J.-W."/>
        </authorList>
    </citation>
    <scope>NUCLEOTIDE SEQUENCE [LARGE SCALE GENOMIC DNA]</scope>
    <source>
        <strain evidence="4 5">KACC 16243</strain>
    </source>
</reference>
<dbReference type="Pfam" id="PF10531">
    <property type="entry name" value="SLBB"/>
    <property type="match status" value="1"/>
</dbReference>
<dbReference type="Pfam" id="PF12836">
    <property type="entry name" value="HHH_3"/>
    <property type="match status" value="1"/>
</dbReference>
<evidence type="ECO:0000313" key="5">
    <source>
        <dbReference type="Proteomes" id="UP000515947"/>
    </source>
</evidence>
<dbReference type="InterPro" id="IPR051675">
    <property type="entry name" value="Endo/Exo/Phosphatase_dom_1"/>
</dbReference>
<dbReference type="EMBL" id="CP060713">
    <property type="protein sequence ID" value="QNN53363.1"/>
    <property type="molecule type" value="Genomic_DNA"/>
</dbReference>
<accession>A0A7G9RCN8</accession>
<dbReference type="GO" id="GO:0003677">
    <property type="term" value="F:DNA binding"/>
    <property type="evidence" value="ECO:0007669"/>
    <property type="project" value="InterPro"/>
</dbReference>
<dbReference type="Gene3D" id="3.10.560.10">
    <property type="entry name" value="Outer membrane lipoprotein wza domain like"/>
    <property type="match status" value="1"/>
</dbReference>
<feature type="compositionally biased region" description="Low complexity" evidence="1">
    <location>
        <begin position="62"/>
        <end position="80"/>
    </location>
</feature>
<evidence type="ECO:0000256" key="1">
    <source>
        <dbReference type="SAM" id="MobiDB-lite"/>
    </source>
</evidence>
<evidence type="ECO:0000259" key="3">
    <source>
        <dbReference type="SMART" id="SM00278"/>
    </source>
</evidence>
<dbReference type="InterPro" id="IPR010994">
    <property type="entry name" value="RuvA_2-like"/>
</dbReference>
<organism evidence="4 5">
    <name type="scientific">Nocardioides mesophilus</name>
    <dbReference type="NCBI Taxonomy" id="433659"/>
    <lineage>
        <taxon>Bacteria</taxon>
        <taxon>Bacillati</taxon>
        <taxon>Actinomycetota</taxon>
        <taxon>Actinomycetes</taxon>
        <taxon>Propionibacteriales</taxon>
        <taxon>Nocardioidaceae</taxon>
        <taxon>Nocardioides</taxon>
    </lineage>
</organism>
<dbReference type="GO" id="GO:0015628">
    <property type="term" value="P:protein secretion by the type II secretion system"/>
    <property type="evidence" value="ECO:0007669"/>
    <property type="project" value="TreeGrafter"/>
</dbReference>
<protein>
    <submittedName>
        <fullName evidence="4">Helix-hairpin-helix domain-containing protein</fullName>
    </submittedName>
</protein>
<feature type="region of interest" description="Disordered" evidence="1">
    <location>
        <begin position="25"/>
        <end position="92"/>
    </location>
</feature>
<dbReference type="Gene3D" id="1.10.150.320">
    <property type="entry name" value="Photosystem II 12 kDa extrinsic protein"/>
    <property type="match status" value="1"/>
</dbReference>
<evidence type="ECO:0000256" key="2">
    <source>
        <dbReference type="SAM" id="Phobius"/>
    </source>
</evidence>
<keyword evidence="2" id="KW-0472">Membrane</keyword>
<keyword evidence="2" id="KW-1133">Transmembrane helix</keyword>
<dbReference type="PANTHER" id="PTHR21180:SF32">
    <property type="entry name" value="ENDONUCLEASE_EXONUCLEASE_PHOSPHATASE FAMILY DOMAIN-CONTAINING PROTEIN 1"/>
    <property type="match status" value="1"/>
</dbReference>
<dbReference type="SMART" id="SM00278">
    <property type="entry name" value="HhH1"/>
    <property type="match status" value="2"/>
</dbReference>
<dbReference type="KEGG" id="nmes:H9L09_02540"/>
<dbReference type="AlphaFoldDB" id="A0A7G9RCN8"/>
<feature type="transmembrane region" description="Helical" evidence="2">
    <location>
        <begin position="114"/>
        <end position="140"/>
    </location>
</feature>
<dbReference type="GO" id="GO:0006281">
    <property type="term" value="P:DNA repair"/>
    <property type="evidence" value="ECO:0007669"/>
    <property type="project" value="InterPro"/>
</dbReference>
<proteinExistence type="predicted"/>
<feature type="compositionally biased region" description="Low complexity" evidence="1">
    <location>
        <begin position="37"/>
        <end position="46"/>
    </location>
</feature>
<name>A0A7G9RCN8_9ACTN</name>
<evidence type="ECO:0000313" key="4">
    <source>
        <dbReference type="EMBL" id="QNN53363.1"/>
    </source>
</evidence>
<gene>
    <name evidence="4" type="ORF">H9L09_02540</name>
</gene>
<dbReference type="InterPro" id="IPR019554">
    <property type="entry name" value="Soluble_ligand-bd"/>
</dbReference>
<dbReference type="SUPFAM" id="SSF47781">
    <property type="entry name" value="RuvA domain 2-like"/>
    <property type="match status" value="1"/>
</dbReference>
<dbReference type="PANTHER" id="PTHR21180">
    <property type="entry name" value="ENDONUCLEASE/EXONUCLEASE/PHOSPHATASE FAMILY DOMAIN-CONTAINING PROTEIN 1"/>
    <property type="match status" value="1"/>
</dbReference>
<dbReference type="InterPro" id="IPR003583">
    <property type="entry name" value="Hlx-hairpin-Hlx_DNA-bd_motif"/>
</dbReference>
<feature type="domain" description="Helix-hairpin-helix DNA-binding motif class 1" evidence="3">
    <location>
        <begin position="286"/>
        <end position="305"/>
    </location>
</feature>